<protein>
    <submittedName>
        <fullName evidence="2">Cytidylate kinase-like family protein</fullName>
    </submittedName>
</protein>
<dbReference type="Proteomes" id="UP000241048">
    <property type="component" value="Unassembled WGS sequence"/>
</dbReference>
<name>A0A2T3FMX2_9CLOT</name>
<dbReference type="GO" id="GO:0016301">
    <property type="term" value="F:kinase activity"/>
    <property type="evidence" value="ECO:0007669"/>
    <property type="project" value="UniProtKB-KW"/>
</dbReference>
<evidence type="ECO:0000256" key="1">
    <source>
        <dbReference type="SAM" id="MobiDB-lite"/>
    </source>
</evidence>
<dbReference type="AlphaFoldDB" id="A0A2T3FMX2"/>
<comment type="caution">
    <text evidence="2">The sequence shown here is derived from an EMBL/GenBank/DDBJ whole genome shotgun (WGS) entry which is preliminary data.</text>
</comment>
<accession>A0A2T3FMX2</accession>
<evidence type="ECO:0000313" key="3">
    <source>
        <dbReference type="Proteomes" id="UP000241048"/>
    </source>
</evidence>
<proteinExistence type="predicted"/>
<organism evidence="2 3">
    <name type="scientific">Clostridium fessum</name>
    <dbReference type="NCBI Taxonomy" id="2126740"/>
    <lineage>
        <taxon>Bacteria</taxon>
        <taxon>Bacillati</taxon>
        <taxon>Bacillota</taxon>
        <taxon>Clostridia</taxon>
        <taxon>Eubacteriales</taxon>
        <taxon>Clostridiaceae</taxon>
        <taxon>Clostridium</taxon>
    </lineage>
</organism>
<dbReference type="Gene3D" id="3.40.50.300">
    <property type="entry name" value="P-loop containing nucleotide triphosphate hydrolases"/>
    <property type="match status" value="1"/>
</dbReference>
<keyword evidence="2" id="KW-0418">Kinase</keyword>
<dbReference type="EMBL" id="PYLO01000004">
    <property type="protein sequence ID" value="PST36620.1"/>
    <property type="molecule type" value="Genomic_DNA"/>
</dbReference>
<feature type="region of interest" description="Disordered" evidence="1">
    <location>
        <begin position="1"/>
        <end position="46"/>
    </location>
</feature>
<dbReference type="InterPro" id="IPR027417">
    <property type="entry name" value="P-loop_NTPase"/>
</dbReference>
<keyword evidence="2" id="KW-0808">Transferase</keyword>
<dbReference type="Pfam" id="PF13189">
    <property type="entry name" value="Cytidylate_kin2"/>
    <property type="match status" value="1"/>
</dbReference>
<sequence length="392" mass="44738">MENQTQQALEKDSAQYANEVTGAENAAEKDSAGKKPGSTVPGRDEKRIRELAESIYDLDAEVYAQLGSSLGRVFNRDRKRCVDELTHLMLTRPQGNLVRSEIALIGNMARTIENKEERKLVMTEYNRILTEVMSLPTSFASGDVINAELAKLNTFNLKNRFSENDHLIVCISWTYGSGGVNIGFKLADKLKINFYDAEIFEAVLKRLEAQKDSIQDSVSYGIKPGIKKEPAHDQDANVNPSEAFIPERHLTLRQRMREFSRFHGLPKRDAVFFNESDLLVDMAKKEDFVILGRCGDAIMANNNIPHISIYITAPFEQRIKRAMEIDSSLTVKQARHMLKHLDHVHSQYYHYYTNRNWGHSNNYDLCINSASYGIDGTVDFIYRMIMAREEDK</sequence>
<gene>
    <name evidence="2" type="ORF">C7U56_12010</name>
</gene>
<dbReference type="SUPFAM" id="SSF52540">
    <property type="entry name" value="P-loop containing nucleoside triphosphate hydrolases"/>
    <property type="match status" value="1"/>
</dbReference>
<evidence type="ECO:0000313" key="2">
    <source>
        <dbReference type="EMBL" id="PST36620.1"/>
    </source>
</evidence>
<reference evidence="2 3" key="1">
    <citation type="submission" date="2018-03" db="EMBL/GenBank/DDBJ databases">
        <title>Lachnoclostridium SNUG30386 gen.nov., sp.nov., isolated from human faeces.</title>
        <authorList>
            <person name="Seo B."/>
            <person name="Jeon K."/>
            <person name="Ko G."/>
        </authorList>
    </citation>
    <scope>NUCLEOTIDE SEQUENCE [LARGE SCALE GENOMIC DNA]</scope>
    <source>
        <strain evidence="2 3">SNUG30386</strain>
    </source>
</reference>
<keyword evidence="3" id="KW-1185">Reference proteome</keyword>